<dbReference type="PANTHER" id="PTHR42983">
    <property type="entry name" value="DINITROGENASE IRON-MOLYBDENUM COFACTOR PROTEIN-RELATED"/>
    <property type="match status" value="1"/>
</dbReference>
<dbReference type="KEGG" id="aram:KAR29_13600"/>
<sequence>MKLAIATEAGQVCPHFGHTPFFTLATVENGALTEKNEVPNPGHAPGFLPQWMKDRGIQLVIAGGVGAKAQELFTALGIDVIAGAEGPVDSVLAAFVDGTLKGGRSLCTHGTEGHGGCGDTCKG</sequence>
<dbReference type="SUPFAM" id="SSF53146">
    <property type="entry name" value="Nitrogenase accessory factor-like"/>
    <property type="match status" value="1"/>
</dbReference>
<proteinExistence type="predicted"/>
<dbReference type="PANTHER" id="PTHR42983:SF1">
    <property type="entry name" value="IRON-MOLYBDENUM PROTEIN"/>
    <property type="match status" value="1"/>
</dbReference>
<dbReference type="EMBL" id="CP072943">
    <property type="protein sequence ID" value="QTX32313.1"/>
    <property type="molecule type" value="Genomic_DNA"/>
</dbReference>
<dbReference type="InterPro" id="IPR003731">
    <property type="entry name" value="Di-Nase_FeMo-co_biosynth"/>
</dbReference>
<dbReference type="AlphaFoldDB" id="A0A9Q7ACB3"/>
<organism evidence="2 3">
    <name type="scientific">Aminithiophilus ramosus</name>
    <dbReference type="NCBI Taxonomy" id="3029084"/>
    <lineage>
        <taxon>Bacteria</taxon>
        <taxon>Thermotogati</taxon>
        <taxon>Synergistota</taxon>
        <taxon>Synergistia</taxon>
        <taxon>Synergistales</taxon>
        <taxon>Aminithiophilaceae</taxon>
        <taxon>Aminithiophilus</taxon>
    </lineage>
</organism>
<dbReference type="Gene3D" id="3.30.420.130">
    <property type="entry name" value="Dinitrogenase iron-molybdenum cofactor biosynthesis domain"/>
    <property type="match status" value="1"/>
</dbReference>
<accession>A0A9Q7ACB3</accession>
<dbReference type="Proteomes" id="UP000671879">
    <property type="component" value="Chromosome"/>
</dbReference>
<keyword evidence="3" id="KW-1185">Reference proteome</keyword>
<dbReference type="RefSeq" id="WP_274373540.1">
    <property type="nucleotide sequence ID" value="NZ_CP072943.1"/>
</dbReference>
<reference evidence="3" key="1">
    <citation type="submission" date="2021-04" db="EMBL/GenBank/DDBJ databases">
        <title>A novel Synergistetes isolate from a pyrite-forming mixed culture.</title>
        <authorList>
            <person name="Bunk B."/>
            <person name="Sproer C."/>
            <person name="Spring S."/>
            <person name="Pester M."/>
        </authorList>
    </citation>
    <scope>NUCLEOTIDE SEQUENCE [LARGE SCALE GENOMIC DNA]</scope>
    <source>
        <strain evidence="3">J.5.4.2-T.3.5.2</strain>
    </source>
</reference>
<gene>
    <name evidence="2" type="ORF">KAR29_13600</name>
</gene>
<dbReference type="CDD" id="cd00851">
    <property type="entry name" value="MTH1175"/>
    <property type="match status" value="1"/>
</dbReference>
<evidence type="ECO:0000313" key="2">
    <source>
        <dbReference type="EMBL" id="QTX32313.1"/>
    </source>
</evidence>
<protein>
    <submittedName>
        <fullName evidence="2">NifB/NifX family molybdenum-iron cluster-binding protein</fullName>
    </submittedName>
</protein>
<name>A0A9Q7ACB3_9BACT</name>
<dbReference type="Pfam" id="PF02579">
    <property type="entry name" value="Nitro_FeMo-Co"/>
    <property type="match status" value="1"/>
</dbReference>
<evidence type="ECO:0000259" key="1">
    <source>
        <dbReference type="Pfam" id="PF02579"/>
    </source>
</evidence>
<dbReference type="InterPro" id="IPR036105">
    <property type="entry name" value="DiNase_FeMo-co_biosyn_sf"/>
</dbReference>
<evidence type="ECO:0000313" key="3">
    <source>
        <dbReference type="Proteomes" id="UP000671879"/>
    </source>
</evidence>
<dbReference type="InterPro" id="IPR033913">
    <property type="entry name" value="MTH1175_dom"/>
</dbReference>
<feature type="domain" description="Dinitrogenase iron-molybdenum cofactor biosynthesis" evidence="1">
    <location>
        <begin position="10"/>
        <end position="96"/>
    </location>
</feature>